<dbReference type="GO" id="GO:0006364">
    <property type="term" value="P:rRNA processing"/>
    <property type="evidence" value="ECO:0007669"/>
    <property type="project" value="InterPro"/>
</dbReference>
<name>A0A9P8PJZ1_9ASCO</name>
<evidence type="ECO:0000313" key="2">
    <source>
        <dbReference type="Proteomes" id="UP000769528"/>
    </source>
</evidence>
<gene>
    <name evidence="1" type="ORF">WICMUC_003660</name>
</gene>
<dbReference type="EMBL" id="JAEUBF010000974">
    <property type="protein sequence ID" value="KAH3673553.1"/>
    <property type="molecule type" value="Genomic_DNA"/>
</dbReference>
<evidence type="ECO:0000313" key="1">
    <source>
        <dbReference type="EMBL" id="KAH3673553.1"/>
    </source>
</evidence>
<protein>
    <submittedName>
        <fullName evidence="1">Uncharacterized protein</fullName>
    </submittedName>
</protein>
<proteinExistence type="predicted"/>
<dbReference type="Proteomes" id="UP000769528">
    <property type="component" value="Unassembled WGS sequence"/>
</dbReference>
<dbReference type="GO" id="GO:0000172">
    <property type="term" value="C:ribonuclease MRP complex"/>
    <property type="evidence" value="ECO:0007669"/>
    <property type="project" value="TreeGrafter"/>
</dbReference>
<keyword evidence="2" id="KW-1185">Reference proteome</keyword>
<dbReference type="GO" id="GO:0005829">
    <property type="term" value="C:cytosol"/>
    <property type="evidence" value="ECO:0007669"/>
    <property type="project" value="TreeGrafter"/>
</dbReference>
<dbReference type="GO" id="GO:0034965">
    <property type="term" value="P:intronic box C/D snoRNA processing"/>
    <property type="evidence" value="ECO:0007669"/>
    <property type="project" value="TreeGrafter"/>
</dbReference>
<dbReference type="GO" id="GO:0005655">
    <property type="term" value="C:nucleolar ribonuclease P complex"/>
    <property type="evidence" value="ECO:0007669"/>
    <property type="project" value="TreeGrafter"/>
</dbReference>
<accession>A0A9P8PJZ1</accession>
<dbReference type="PANTHER" id="PTHR28272:SF1">
    <property type="entry name" value="RIBONUCLEASES P_MRP PROTEIN SUBUNIT POP3"/>
    <property type="match status" value="1"/>
</dbReference>
<dbReference type="GO" id="GO:0008033">
    <property type="term" value="P:tRNA processing"/>
    <property type="evidence" value="ECO:0007669"/>
    <property type="project" value="InterPro"/>
</dbReference>
<dbReference type="PANTHER" id="PTHR28272">
    <property type="entry name" value="RIBONUCLEASES P/MRP PROTEIN SUBUNIT POP3"/>
    <property type="match status" value="1"/>
</dbReference>
<dbReference type="Pfam" id="PF08228">
    <property type="entry name" value="RNase_P_pop3"/>
    <property type="match status" value="1"/>
</dbReference>
<organism evidence="1 2">
    <name type="scientific">Wickerhamomyces mucosus</name>
    <dbReference type="NCBI Taxonomy" id="1378264"/>
    <lineage>
        <taxon>Eukaryota</taxon>
        <taxon>Fungi</taxon>
        <taxon>Dikarya</taxon>
        <taxon>Ascomycota</taxon>
        <taxon>Saccharomycotina</taxon>
        <taxon>Saccharomycetes</taxon>
        <taxon>Phaffomycetales</taxon>
        <taxon>Wickerhamomycetaceae</taxon>
        <taxon>Wickerhamomyces</taxon>
    </lineage>
</organism>
<comment type="caution">
    <text evidence="1">The sequence shown here is derived from an EMBL/GenBank/DDBJ whole genome shotgun (WGS) entry which is preliminary data.</text>
</comment>
<dbReference type="GO" id="GO:0000171">
    <property type="term" value="F:ribonuclease MRP activity"/>
    <property type="evidence" value="ECO:0007669"/>
    <property type="project" value="TreeGrafter"/>
</dbReference>
<reference evidence="1" key="2">
    <citation type="submission" date="2021-01" db="EMBL/GenBank/DDBJ databases">
        <authorList>
            <person name="Schikora-Tamarit M.A."/>
        </authorList>
    </citation>
    <scope>NUCLEOTIDE SEQUENCE</scope>
    <source>
        <strain evidence="1">CBS6341</strain>
    </source>
</reference>
<reference evidence="1" key="1">
    <citation type="journal article" date="2021" name="Open Biol.">
        <title>Shared evolutionary footprints suggest mitochondrial oxidative damage underlies multiple complex I losses in fungi.</title>
        <authorList>
            <person name="Schikora-Tamarit M.A."/>
            <person name="Marcet-Houben M."/>
            <person name="Nosek J."/>
            <person name="Gabaldon T."/>
        </authorList>
    </citation>
    <scope>NUCLEOTIDE SEQUENCE</scope>
    <source>
        <strain evidence="1">CBS6341</strain>
    </source>
</reference>
<dbReference type="InterPro" id="IPR013241">
    <property type="entry name" value="RNase_P_Pop3"/>
</dbReference>
<dbReference type="AlphaFoldDB" id="A0A9P8PJZ1"/>
<sequence>MNTLKGIEKPKSKKVIKPILDSPYLKQEIPEISNEASLSILQFLLHYLKDTSSYLKSSKKSIQNEPEVLKYLTLGFNSTVQKLENQVKLQIQGQQEHTTEFTKYLFICQKDIKPQLILSQFPTLVYMSSSESFKVKLISLPKGSLDQIEQLIGSKTSIIGMSSNEIISKDFKELLENVPDVDIPWLKNVEFKNTRVKLLETTQPLVKRVKQPIKKKNKNKKGKDFKS</sequence>
<dbReference type="OrthoDB" id="20109at2759"/>
<dbReference type="GO" id="GO:0004526">
    <property type="term" value="F:ribonuclease P activity"/>
    <property type="evidence" value="ECO:0007669"/>
    <property type="project" value="TreeGrafter"/>
</dbReference>